<reference evidence="1 2" key="1">
    <citation type="submission" date="2006-07" db="EMBL/GenBank/DDBJ databases">
        <title>Annotation of the draft genome assembly of Chlorobium ferroxidans DSM 13031.</title>
        <authorList>
            <consortium name="US DOE Joint Genome Institute (JGI-ORNL)"/>
            <person name="Larimer F."/>
            <person name="Land M."/>
            <person name="Hauser L."/>
        </authorList>
    </citation>
    <scope>NUCLEOTIDE SEQUENCE [LARGE SCALE GENOMIC DNA]</scope>
    <source>
        <strain evidence="1 2">DSM 13031</strain>
    </source>
</reference>
<dbReference type="Proteomes" id="UP000004162">
    <property type="component" value="Unassembled WGS sequence"/>
</dbReference>
<name>Q0YS48_9CHLB</name>
<evidence type="ECO:0000313" key="2">
    <source>
        <dbReference type="Proteomes" id="UP000004162"/>
    </source>
</evidence>
<accession>Q0YS48</accession>
<dbReference type="AlphaFoldDB" id="Q0YS48"/>
<proteinExistence type="predicted"/>
<evidence type="ECO:0000313" key="1">
    <source>
        <dbReference type="EMBL" id="EAT59141.1"/>
    </source>
</evidence>
<reference evidence="1 2" key="2">
    <citation type="submission" date="2006-07" db="EMBL/GenBank/DDBJ databases">
        <title>Sequencing of the draft genome and assembly of Chlorobium ferroxidans DSM 13031.</title>
        <authorList>
            <consortium name="US DOE Joint Genome Institute (JGI-PGF)"/>
            <person name="Copeland A."/>
            <person name="Lucas S."/>
            <person name="Lapidus A."/>
            <person name="Barry K."/>
            <person name="Glavina del Rio T."/>
            <person name="Dalin E."/>
            <person name="Tice H."/>
            <person name="Bruce D."/>
            <person name="Pitluck S."/>
            <person name="Richardson P."/>
        </authorList>
    </citation>
    <scope>NUCLEOTIDE SEQUENCE [LARGE SCALE GENOMIC DNA]</scope>
    <source>
        <strain evidence="1 2">DSM 13031</strain>
    </source>
</reference>
<protein>
    <submittedName>
        <fullName evidence="1">Uncharacterized protein</fullName>
    </submittedName>
</protein>
<organism evidence="1 2">
    <name type="scientific">Chlorobium ferrooxidans DSM 13031</name>
    <dbReference type="NCBI Taxonomy" id="377431"/>
    <lineage>
        <taxon>Bacteria</taxon>
        <taxon>Pseudomonadati</taxon>
        <taxon>Chlorobiota</taxon>
        <taxon>Chlorobiia</taxon>
        <taxon>Chlorobiales</taxon>
        <taxon>Chlorobiaceae</taxon>
        <taxon>Chlorobium/Pelodictyon group</taxon>
        <taxon>Chlorobium</taxon>
    </lineage>
</organism>
<sequence>MKFPVCEYAQSEEGFYSQCASCPIDSASSGCALDELEDGNYLFEGQTPHGGVKALFLFKNNEGDKVRKRDAVHVEIHEFDHEEQLIAVLYGMVDPQGMIYLKKSGPERAHSQENIQ</sequence>
<gene>
    <name evidence="1" type="ORF">CferDRAFT_1148</name>
</gene>
<comment type="caution">
    <text evidence="1">The sequence shown here is derived from an EMBL/GenBank/DDBJ whole genome shotgun (WGS) entry which is preliminary data.</text>
</comment>
<keyword evidence="2" id="KW-1185">Reference proteome</keyword>
<dbReference type="RefSeq" id="WP_006366209.1">
    <property type="nucleotide sequence ID" value="NZ_AASE01000007.1"/>
</dbReference>
<dbReference type="OrthoDB" id="595069at2"/>
<dbReference type="EMBL" id="AASE01000007">
    <property type="protein sequence ID" value="EAT59141.1"/>
    <property type="molecule type" value="Genomic_DNA"/>
</dbReference>